<proteinExistence type="predicted"/>
<dbReference type="Proteomes" id="UP000008021">
    <property type="component" value="Chromosome 5"/>
</dbReference>
<feature type="compositionally biased region" description="Acidic residues" evidence="1">
    <location>
        <begin position="356"/>
        <end position="371"/>
    </location>
</feature>
<dbReference type="HOGENOM" id="CLU_028502_4_2_1"/>
<accession>A0A0E0DPD3</accession>
<evidence type="ECO:0000313" key="3">
    <source>
        <dbReference type="EnsemblPlants" id="OMERI05G08880.1"/>
    </source>
</evidence>
<dbReference type="Gramene" id="OMERI05G08880.1">
    <property type="protein sequence ID" value="OMERI05G08880.1"/>
    <property type="gene ID" value="OMERI05G08880"/>
</dbReference>
<evidence type="ECO:0000256" key="1">
    <source>
        <dbReference type="SAM" id="MobiDB-lite"/>
    </source>
</evidence>
<protein>
    <recommendedName>
        <fullName evidence="2">DUF1618 domain-containing protein</fullName>
    </recommendedName>
</protein>
<feature type="region of interest" description="Disordered" evidence="1">
    <location>
        <begin position="446"/>
        <end position="467"/>
    </location>
</feature>
<evidence type="ECO:0000313" key="4">
    <source>
        <dbReference type="Proteomes" id="UP000008021"/>
    </source>
</evidence>
<dbReference type="Pfam" id="PF07762">
    <property type="entry name" value="DUF1618"/>
    <property type="match status" value="1"/>
</dbReference>
<dbReference type="AlphaFoldDB" id="A0A0E0DPD3"/>
<reference evidence="3" key="2">
    <citation type="submission" date="2018-05" db="EMBL/GenBank/DDBJ databases">
        <title>OmerRS3 (Oryza meridionalis Reference Sequence Version 3).</title>
        <authorList>
            <person name="Zhang J."/>
            <person name="Kudrna D."/>
            <person name="Lee S."/>
            <person name="Talag J."/>
            <person name="Welchert J."/>
            <person name="Wing R.A."/>
        </authorList>
    </citation>
    <scope>NUCLEOTIDE SEQUENCE [LARGE SCALE GENOMIC DNA]</scope>
    <source>
        <strain evidence="3">cv. OR44</strain>
    </source>
</reference>
<feature type="domain" description="DUF1618" evidence="2">
    <location>
        <begin position="196"/>
        <end position="328"/>
    </location>
</feature>
<reference evidence="3" key="1">
    <citation type="submission" date="2015-04" db="UniProtKB">
        <authorList>
            <consortium name="EnsemblPlants"/>
        </authorList>
    </citation>
    <scope>IDENTIFICATION</scope>
</reference>
<evidence type="ECO:0000259" key="2">
    <source>
        <dbReference type="Pfam" id="PF07762"/>
    </source>
</evidence>
<dbReference type="PANTHER" id="PTHR33086">
    <property type="entry name" value="OS05G0468200 PROTEIN-RELATED"/>
    <property type="match status" value="1"/>
</dbReference>
<organism evidence="3">
    <name type="scientific">Oryza meridionalis</name>
    <dbReference type="NCBI Taxonomy" id="40149"/>
    <lineage>
        <taxon>Eukaryota</taxon>
        <taxon>Viridiplantae</taxon>
        <taxon>Streptophyta</taxon>
        <taxon>Embryophyta</taxon>
        <taxon>Tracheophyta</taxon>
        <taxon>Spermatophyta</taxon>
        <taxon>Magnoliopsida</taxon>
        <taxon>Liliopsida</taxon>
        <taxon>Poales</taxon>
        <taxon>Poaceae</taxon>
        <taxon>BOP clade</taxon>
        <taxon>Oryzoideae</taxon>
        <taxon>Oryzeae</taxon>
        <taxon>Oryzinae</taxon>
        <taxon>Oryza</taxon>
    </lineage>
</organism>
<feature type="region of interest" description="Disordered" evidence="1">
    <location>
        <begin position="346"/>
        <end position="371"/>
    </location>
</feature>
<dbReference type="InterPro" id="IPR011676">
    <property type="entry name" value="DUF1618"/>
</dbReference>
<name>A0A0E0DPD3_9ORYZ</name>
<dbReference type="EnsemblPlants" id="OMERI05G08880.1">
    <property type="protein sequence ID" value="OMERI05G08880.1"/>
    <property type="gene ID" value="OMERI05G08880"/>
</dbReference>
<keyword evidence="4" id="KW-1185">Reference proteome</keyword>
<dbReference type="PANTHER" id="PTHR33086:SF94">
    <property type="entry name" value="EXPRESSED PROTEIN"/>
    <property type="match status" value="1"/>
</dbReference>
<feature type="region of interest" description="Disordered" evidence="1">
    <location>
        <begin position="81"/>
        <end position="112"/>
    </location>
</feature>
<sequence>MARRTVGGGRMGAVERGLSEWAIKCTARQLLYTHPWPVEKRAAASMVRGMTFHARLAEPLGVSSLHVRLTADELRRCRSCSSRPPHLRSVESEGGNGEIIDDGGSGESEGLSPNALVETADEKLIVLSSSMPHCPDICFYVDVLCLLPPPDSSKPLPLLTRRGIEPWRAKRPRFPSDKPDDFAADMVFSFDGHAFWADLVQGVLCCSCDDVLSGGYNVEFRYVVLPPECRLDAICAMGVQQQRYRTMSRVGDTIQFVSIGDGLHREFTASTTLVVWALVPATGEWKWKKLHELTMATLWGLDGFKNAGLPEVMPIHPILSTKQDGVMYMVLSAHDLAFAGREDCGTASESKGWDSDVGDEGGGDDGDEEEDDVLVDEERQYLIGLDICNESLLSWRRLPGSGYLDRPDLMGFDVSKCLDEHCLRPLADAAPNTDEAGVLTVPATRKRKLPSSPNSRSLVEVHSVPPI</sequence>